<dbReference type="PANTHER" id="PTHR33603">
    <property type="entry name" value="METHYLTRANSFERASE"/>
    <property type="match status" value="1"/>
</dbReference>
<dbReference type="InterPro" id="IPR029028">
    <property type="entry name" value="Alpha/beta_knot_MTases"/>
</dbReference>
<comment type="subunit">
    <text evidence="5">Homodimer.</text>
</comment>
<evidence type="ECO:0000313" key="7">
    <source>
        <dbReference type="Proteomes" id="UP000223759"/>
    </source>
</evidence>
<evidence type="ECO:0000256" key="5">
    <source>
        <dbReference type="HAMAP-Rule" id="MF_00658"/>
    </source>
</evidence>
<dbReference type="GO" id="GO:0005737">
    <property type="term" value="C:cytoplasm"/>
    <property type="evidence" value="ECO:0007669"/>
    <property type="project" value="UniProtKB-SubCell"/>
</dbReference>
<dbReference type="Pfam" id="PF02590">
    <property type="entry name" value="SPOUT_MTase"/>
    <property type="match status" value="1"/>
</dbReference>
<dbReference type="HAMAP" id="MF_00658">
    <property type="entry name" value="23SrRNA_methyltr_H"/>
    <property type="match status" value="1"/>
</dbReference>
<gene>
    <name evidence="5" type="primary">rlmH</name>
    <name evidence="6" type="ORF">SAMN05216526_0599</name>
</gene>
<protein>
    <recommendedName>
        <fullName evidence="5">Ribosomal RNA large subunit methyltransferase H</fullName>
        <ecNumber evidence="5">2.1.1.177</ecNumber>
    </recommendedName>
    <alternativeName>
        <fullName evidence="5">23S rRNA (pseudouridine1915-N3)-methyltransferase</fullName>
    </alternativeName>
    <alternativeName>
        <fullName evidence="5">23S rRNA m3Psi1915 methyltransferase</fullName>
    </alternativeName>
    <alternativeName>
        <fullName evidence="5">rRNA (pseudouridine-N3-)-methyltransferase RlmH</fullName>
    </alternativeName>
</protein>
<dbReference type="RefSeq" id="WP_076754780.1">
    <property type="nucleotide sequence ID" value="NZ_CP023018.1"/>
</dbReference>
<dbReference type="NCBIfam" id="NF000986">
    <property type="entry name" value="PRK00103.1-4"/>
    <property type="match status" value="1"/>
</dbReference>
<organism evidence="6 7">
    <name type="scientific">Ectothiorhodosinus mongolicus</name>
    <dbReference type="NCBI Taxonomy" id="233100"/>
    <lineage>
        <taxon>Bacteria</taxon>
        <taxon>Pseudomonadati</taxon>
        <taxon>Pseudomonadota</taxon>
        <taxon>Gammaproteobacteria</taxon>
        <taxon>Chromatiales</taxon>
        <taxon>Ectothiorhodospiraceae</taxon>
        <taxon>Ectothiorhodosinus</taxon>
    </lineage>
</organism>
<dbReference type="InterPro" id="IPR003742">
    <property type="entry name" value="RlmH-like"/>
</dbReference>
<keyword evidence="5" id="KW-0698">rRNA processing</keyword>
<comment type="subcellular location">
    <subcellularLocation>
        <location evidence="5">Cytoplasm</location>
    </subcellularLocation>
</comment>
<evidence type="ECO:0000313" key="6">
    <source>
        <dbReference type="EMBL" id="SIT66443.1"/>
    </source>
</evidence>
<evidence type="ECO:0000256" key="4">
    <source>
        <dbReference type="ARBA" id="ARBA00038303"/>
    </source>
</evidence>
<dbReference type="InterPro" id="IPR029026">
    <property type="entry name" value="tRNA_m1G_MTases_N"/>
</dbReference>
<keyword evidence="7" id="KW-1185">Reference proteome</keyword>
<dbReference type="Gene3D" id="3.40.1280.10">
    <property type="match status" value="1"/>
</dbReference>
<keyword evidence="2 5" id="KW-0808">Transferase</keyword>
<dbReference type="GO" id="GO:0070038">
    <property type="term" value="F:rRNA (pseudouridine-N3-)-methyltransferase activity"/>
    <property type="evidence" value="ECO:0007669"/>
    <property type="project" value="UniProtKB-UniRule"/>
</dbReference>
<dbReference type="SUPFAM" id="SSF75217">
    <property type="entry name" value="alpha/beta knot"/>
    <property type="match status" value="1"/>
</dbReference>
<accession>A0A1R3VPA2</accession>
<reference evidence="6 7" key="1">
    <citation type="submission" date="2017-01" db="EMBL/GenBank/DDBJ databases">
        <authorList>
            <person name="Mah S.A."/>
            <person name="Swanson W.J."/>
            <person name="Moy G.W."/>
            <person name="Vacquier V.D."/>
        </authorList>
    </citation>
    <scope>NUCLEOTIDE SEQUENCE [LARGE SCALE GENOMIC DNA]</scope>
    <source>
        <strain evidence="6 7">M9</strain>
    </source>
</reference>
<dbReference type="STRING" id="233100.SAMN05216526_0599"/>
<dbReference type="PANTHER" id="PTHR33603:SF1">
    <property type="entry name" value="RIBOSOMAL RNA LARGE SUBUNIT METHYLTRANSFERASE H"/>
    <property type="match status" value="1"/>
</dbReference>
<dbReference type="OrthoDB" id="9806643at2"/>
<dbReference type="AlphaFoldDB" id="A0A1R3VPA2"/>
<dbReference type="EC" id="2.1.1.177" evidence="5"/>
<dbReference type="PIRSF" id="PIRSF004505">
    <property type="entry name" value="MT_bac"/>
    <property type="match status" value="1"/>
</dbReference>
<evidence type="ECO:0000256" key="3">
    <source>
        <dbReference type="ARBA" id="ARBA00022691"/>
    </source>
</evidence>
<evidence type="ECO:0000256" key="1">
    <source>
        <dbReference type="ARBA" id="ARBA00022603"/>
    </source>
</evidence>
<keyword evidence="1 5" id="KW-0489">Methyltransferase</keyword>
<keyword evidence="3 5" id="KW-0949">S-adenosyl-L-methionine</keyword>
<comment type="function">
    <text evidence="5">Specifically methylates the pseudouridine at position 1915 (m3Psi1915) in 23S rRNA.</text>
</comment>
<comment type="similarity">
    <text evidence="4 5">Belongs to the RNA methyltransferase RlmH family.</text>
</comment>
<dbReference type="NCBIfam" id="TIGR00246">
    <property type="entry name" value="tRNA_RlmH_YbeA"/>
    <property type="match status" value="1"/>
</dbReference>
<keyword evidence="5" id="KW-0963">Cytoplasm</keyword>
<dbReference type="Proteomes" id="UP000223759">
    <property type="component" value="Unassembled WGS sequence"/>
</dbReference>
<sequence>MRLQLLAIGTRMPSWVNEAYRDYADRLPAECRLELREIAMPKRHRSSKVEALKTREAEDLLDAVPKANWVIALDGQGKSLTTEALAEQLDKWMQSGRDVSLLVGGPDGLDAQVRQRADWSWSLSPLTFPHPLVRVVVAEQLYRAWSLLRGHPYHRGD</sequence>
<feature type="binding site" evidence="5">
    <location>
        <position position="104"/>
    </location>
    <ligand>
        <name>S-adenosyl-L-methionine</name>
        <dbReference type="ChEBI" id="CHEBI:59789"/>
    </ligand>
</feature>
<feature type="binding site" evidence="5">
    <location>
        <position position="73"/>
    </location>
    <ligand>
        <name>S-adenosyl-L-methionine</name>
        <dbReference type="ChEBI" id="CHEBI:59789"/>
    </ligand>
</feature>
<dbReference type="EMBL" id="FTPK01000001">
    <property type="protein sequence ID" value="SIT66443.1"/>
    <property type="molecule type" value="Genomic_DNA"/>
</dbReference>
<comment type="catalytic activity">
    <reaction evidence="5">
        <text>pseudouridine(1915) in 23S rRNA + S-adenosyl-L-methionine = N(3)-methylpseudouridine(1915) in 23S rRNA + S-adenosyl-L-homocysteine + H(+)</text>
        <dbReference type="Rhea" id="RHEA:42752"/>
        <dbReference type="Rhea" id="RHEA-COMP:10221"/>
        <dbReference type="Rhea" id="RHEA-COMP:10222"/>
        <dbReference type="ChEBI" id="CHEBI:15378"/>
        <dbReference type="ChEBI" id="CHEBI:57856"/>
        <dbReference type="ChEBI" id="CHEBI:59789"/>
        <dbReference type="ChEBI" id="CHEBI:65314"/>
        <dbReference type="ChEBI" id="CHEBI:74486"/>
        <dbReference type="EC" id="2.1.1.177"/>
    </reaction>
</comment>
<proteinExistence type="inferred from homology"/>
<dbReference type="CDD" id="cd18081">
    <property type="entry name" value="RlmH-like"/>
    <property type="match status" value="1"/>
</dbReference>
<name>A0A1R3VPA2_9GAMM</name>
<feature type="binding site" evidence="5">
    <location>
        <begin position="123"/>
        <end position="128"/>
    </location>
    <ligand>
        <name>S-adenosyl-L-methionine</name>
        <dbReference type="ChEBI" id="CHEBI:59789"/>
    </ligand>
</feature>
<evidence type="ECO:0000256" key="2">
    <source>
        <dbReference type="ARBA" id="ARBA00022679"/>
    </source>
</evidence>